<dbReference type="InterPro" id="IPR003953">
    <property type="entry name" value="FAD-dep_OxRdtase_2_FAD-bd"/>
</dbReference>
<dbReference type="InterPro" id="IPR036188">
    <property type="entry name" value="FAD/NAD-bd_sf"/>
</dbReference>
<dbReference type="Gene3D" id="3.50.50.60">
    <property type="entry name" value="FAD/NAD(P)-binding domain"/>
    <property type="match status" value="1"/>
</dbReference>
<evidence type="ECO:0000256" key="2">
    <source>
        <dbReference type="ARBA" id="ARBA00023002"/>
    </source>
</evidence>
<dbReference type="AlphaFoldDB" id="W4RUT5"/>
<sequence length="52" mass="5297">MSKGKVIVVGGGLAGLMATIKIAETGTPVELFSLVPVKRSHSVCAQAESTVQ</sequence>
<protein>
    <submittedName>
        <fullName evidence="4">Succinate dehydrogenase flavoprotein subunit</fullName>
    </submittedName>
</protein>
<name>W4RUT5_9BACI</name>
<dbReference type="Proteomes" id="UP000018949">
    <property type="component" value="Unassembled WGS sequence"/>
</dbReference>
<keyword evidence="5" id="KW-1185">Reference proteome</keyword>
<comment type="caution">
    <text evidence="4">The sequence shown here is derived from an EMBL/GenBank/DDBJ whole genome shotgun (WGS) entry which is preliminary data.</text>
</comment>
<evidence type="ECO:0000313" key="5">
    <source>
        <dbReference type="Proteomes" id="UP000018949"/>
    </source>
</evidence>
<proteinExistence type="predicted"/>
<keyword evidence="1" id="KW-0285">Flavoprotein</keyword>
<evidence type="ECO:0000256" key="1">
    <source>
        <dbReference type="ARBA" id="ARBA00022630"/>
    </source>
</evidence>
<accession>W4RUT5</accession>
<dbReference type="GO" id="GO:0016491">
    <property type="term" value="F:oxidoreductase activity"/>
    <property type="evidence" value="ECO:0007669"/>
    <property type="project" value="UniProtKB-KW"/>
</dbReference>
<organism evidence="4 5">
    <name type="scientific">Mesobacillus boroniphilus JCM 21738</name>
    <dbReference type="NCBI Taxonomy" id="1294265"/>
    <lineage>
        <taxon>Bacteria</taxon>
        <taxon>Bacillati</taxon>
        <taxon>Bacillota</taxon>
        <taxon>Bacilli</taxon>
        <taxon>Bacillales</taxon>
        <taxon>Bacillaceae</taxon>
        <taxon>Mesobacillus</taxon>
    </lineage>
</organism>
<dbReference type="Pfam" id="PF00890">
    <property type="entry name" value="FAD_binding_2"/>
    <property type="match status" value="1"/>
</dbReference>
<dbReference type="EMBL" id="BAUW01000122">
    <property type="protein sequence ID" value="GAE48061.1"/>
    <property type="molecule type" value="Genomic_DNA"/>
</dbReference>
<feature type="domain" description="FAD-dependent oxidoreductase 2 FAD-binding" evidence="3">
    <location>
        <begin position="6"/>
        <end position="47"/>
    </location>
</feature>
<gene>
    <name evidence="4" type="ORF">JCM21738_5137</name>
</gene>
<reference evidence="4 5" key="1">
    <citation type="submission" date="2013-12" db="EMBL/GenBank/DDBJ databases">
        <title>NBRP : Genome information of microbial organism related human and environment.</title>
        <authorList>
            <person name="Hattori M."/>
            <person name="Oshima K."/>
            <person name="Inaba H."/>
            <person name="Suda W."/>
            <person name="Sakamoto M."/>
            <person name="Iino T."/>
            <person name="Kitahara M."/>
            <person name="Oshida Y."/>
            <person name="Iida T."/>
            <person name="Kudo T."/>
            <person name="Itoh T."/>
            <person name="Ahmed I."/>
            <person name="Ohkuma M."/>
        </authorList>
    </citation>
    <scope>NUCLEOTIDE SEQUENCE [LARGE SCALE GENOMIC DNA]</scope>
    <source>
        <strain evidence="4 5">JCM 21738</strain>
    </source>
</reference>
<evidence type="ECO:0000313" key="4">
    <source>
        <dbReference type="EMBL" id="GAE48061.1"/>
    </source>
</evidence>
<evidence type="ECO:0000259" key="3">
    <source>
        <dbReference type="Pfam" id="PF00890"/>
    </source>
</evidence>
<keyword evidence="2" id="KW-0560">Oxidoreductase</keyword>
<dbReference type="SUPFAM" id="SSF51905">
    <property type="entry name" value="FAD/NAD(P)-binding domain"/>
    <property type="match status" value="1"/>
</dbReference>
<dbReference type="eggNOG" id="COG1053">
    <property type="taxonomic scope" value="Bacteria"/>
</dbReference>